<gene>
    <name evidence="6" type="ORF">BW685_20120</name>
</gene>
<evidence type="ECO:0000256" key="3">
    <source>
        <dbReference type="ARBA" id="ARBA00023163"/>
    </source>
</evidence>
<name>A0A1R1J8J2_9BURK</name>
<dbReference type="Gene3D" id="1.10.10.10">
    <property type="entry name" value="Winged helix-like DNA-binding domain superfamily/Winged helix DNA-binding domain"/>
    <property type="match status" value="1"/>
</dbReference>
<protein>
    <recommendedName>
        <fullName evidence="5">HTH gntR-type domain-containing protein</fullName>
    </recommendedName>
</protein>
<sequence length="285" mass="31322">MKNPSLNVERKGVALYTRIASLLRGRIRQGDWKLGDQLPPIPALCAFYDVGTITVRQALAELSAEGLVSSARGRGTFVTADFASPQDNPGLRHAINDPLSLAPGQTIKVLLREPVDGLPAALKTGQPECAAYMRIRTMHLHGGEPCGVMDVYVARETYDRFPKGSVERHKIGYLVRKYNRVPLVKVRQEITAAYADQETAALLASGSAACSMADVLMRARRWWTDNDGRIVHAGLFLYRADMFVLDVTHDISGENRSADLIPTARDDAHPKPQPARRKTGRKPAA</sequence>
<organism evidence="6 7">
    <name type="scientific">Burkholderia ubonensis</name>
    <dbReference type="NCBI Taxonomy" id="101571"/>
    <lineage>
        <taxon>Bacteria</taxon>
        <taxon>Pseudomonadati</taxon>
        <taxon>Pseudomonadota</taxon>
        <taxon>Betaproteobacteria</taxon>
        <taxon>Burkholderiales</taxon>
        <taxon>Burkholderiaceae</taxon>
        <taxon>Burkholderia</taxon>
        <taxon>Burkholderia cepacia complex</taxon>
    </lineage>
</organism>
<evidence type="ECO:0000313" key="6">
    <source>
        <dbReference type="EMBL" id="OMG71613.1"/>
    </source>
</evidence>
<keyword evidence="3" id="KW-0804">Transcription</keyword>
<dbReference type="PANTHER" id="PTHR44846:SF1">
    <property type="entry name" value="MANNOSYL-D-GLYCERATE TRANSPORT_METABOLISM SYSTEM REPRESSOR MNGR-RELATED"/>
    <property type="match status" value="1"/>
</dbReference>
<dbReference type="SUPFAM" id="SSF64288">
    <property type="entry name" value="Chorismate lyase-like"/>
    <property type="match status" value="1"/>
</dbReference>
<dbReference type="EMBL" id="MTJZ01000024">
    <property type="protein sequence ID" value="OMG71613.1"/>
    <property type="molecule type" value="Genomic_DNA"/>
</dbReference>
<feature type="domain" description="HTH gntR-type" evidence="5">
    <location>
        <begin position="13"/>
        <end position="81"/>
    </location>
</feature>
<dbReference type="PANTHER" id="PTHR44846">
    <property type="entry name" value="MANNOSYL-D-GLYCERATE TRANSPORT/METABOLISM SYSTEM REPRESSOR MNGR-RELATED"/>
    <property type="match status" value="1"/>
</dbReference>
<evidence type="ECO:0000256" key="4">
    <source>
        <dbReference type="SAM" id="MobiDB-lite"/>
    </source>
</evidence>
<feature type="compositionally biased region" description="Basic residues" evidence="4">
    <location>
        <begin position="274"/>
        <end position="285"/>
    </location>
</feature>
<reference evidence="6 7" key="1">
    <citation type="submission" date="2017-01" db="EMBL/GenBank/DDBJ databases">
        <title>Phylogeographic, genomic and meropenem susceptibility analysis of Burkholderia ubonensis.</title>
        <authorList>
            <person name="Price E.P."/>
            <person name="Sarovich D.S."/>
            <person name="Webb J.R."/>
            <person name="Hall C.M."/>
            <person name="Sahl J.W."/>
            <person name="Kaestli M."/>
            <person name="Mayo M."/>
            <person name="Harrington G."/>
            <person name="Baker A.L."/>
            <person name="Sidak-Loftis L.C."/>
            <person name="Lummis M."/>
            <person name="Schupp J.M."/>
            <person name="Gillece J.D."/>
            <person name="Tuanyok A."/>
            <person name="Warner J."/>
            <person name="Busch J.D."/>
            <person name="Keim P."/>
            <person name="Currie B.J."/>
            <person name="Wagner D.M."/>
        </authorList>
    </citation>
    <scope>NUCLEOTIDE SEQUENCE [LARGE SCALE GENOMIC DNA]</scope>
    <source>
        <strain evidence="6 7">A21</strain>
    </source>
</reference>
<keyword evidence="2" id="KW-0238">DNA-binding</keyword>
<dbReference type="Gene3D" id="3.40.1410.10">
    <property type="entry name" value="Chorismate lyase-like"/>
    <property type="match status" value="1"/>
</dbReference>
<proteinExistence type="predicted"/>
<dbReference type="InterPro" id="IPR050679">
    <property type="entry name" value="Bact_HTH_transcr_reg"/>
</dbReference>
<dbReference type="InterPro" id="IPR000524">
    <property type="entry name" value="Tscrpt_reg_HTH_GntR"/>
</dbReference>
<evidence type="ECO:0000256" key="1">
    <source>
        <dbReference type="ARBA" id="ARBA00023015"/>
    </source>
</evidence>
<dbReference type="GO" id="GO:0003700">
    <property type="term" value="F:DNA-binding transcription factor activity"/>
    <property type="evidence" value="ECO:0007669"/>
    <property type="project" value="InterPro"/>
</dbReference>
<dbReference type="SMART" id="SM00866">
    <property type="entry name" value="UTRA"/>
    <property type="match status" value="1"/>
</dbReference>
<dbReference type="InterPro" id="IPR011663">
    <property type="entry name" value="UTRA"/>
</dbReference>
<feature type="region of interest" description="Disordered" evidence="4">
    <location>
        <begin position="257"/>
        <end position="285"/>
    </location>
</feature>
<dbReference type="AlphaFoldDB" id="A0A1R1J8J2"/>
<dbReference type="GO" id="GO:0045892">
    <property type="term" value="P:negative regulation of DNA-templated transcription"/>
    <property type="evidence" value="ECO:0007669"/>
    <property type="project" value="TreeGrafter"/>
</dbReference>
<dbReference type="GO" id="GO:0003677">
    <property type="term" value="F:DNA binding"/>
    <property type="evidence" value="ECO:0007669"/>
    <property type="project" value="UniProtKB-KW"/>
</dbReference>
<dbReference type="InterPro" id="IPR036390">
    <property type="entry name" value="WH_DNA-bd_sf"/>
</dbReference>
<dbReference type="Pfam" id="PF00392">
    <property type="entry name" value="GntR"/>
    <property type="match status" value="1"/>
</dbReference>
<dbReference type="PROSITE" id="PS50949">
    <property type="entry name" value="HTH_GNTR"/>
    <property type="match status" value="1"/>
</dbReference>
<evidence type="ECO:0000313" key="7">
    <source>
        <dbReference type="Proteomes" id="UP000187194"/>
    </source>
</evidence>
<dbReference type="RefSeq" id="WP_076479264.1">
    <property type="nucleotide sequence ID" value="NZ_MTJZ01000024.1"/>
</dbReference>
<dbReference type="CDD" id="cd07377">
    <property type="entry name" value="WHTH_GntR"/>
    <property type="match status" value="1"/>
</dbReference>
<accession>A0A1R1J8J2</accession>
<evidence type="ECO:0000259" key="5">
    <source>
        <dbReference type="PROSITE" id="PS50949"/>
    </source>
</evidence>
<dbReference type="InterPro" id="IPR036388">
    <property type="entry name" value="WH-like_DNA-bd_sf"/>
</dbReference>
<comment type="caution">
    <text evidence="6">The sequence shown here is derived from an EMBL/GenBank/DDBJ whole genome shotgun (WGS) entry which is preliminary data.</text>
</comment>
<evidence type="ECO:0000256" key="2">
    <source>
        <dbReference type="ARBA" id="ARBA00023125"/>
    </source>
</evidence>
<dbReference type="Proteomes" id="UP000187194">
    <property type="component" value="Unassembled WGS sequence"/>
</dbReference>
<dbReference type="InterPro" id="IPR028978">
    <property type="entry name" value="Chorismate_lyase_/UTRA_dom_sf"/>
</dbReference>
<dbReference type="SMART" id="SM00345">
    <property type="entry name" value="HTH_GNTR"/>
    <property type="match status" value="1"/>
</dbReference>
<dbReference type="Pfam" id="PF07702">
    <property type="entry name" value="UTRA"/>
    <property type="match status" value="1"/>
</dbReference>
<keyword evidence="1" id="KW-0805">Transcription regulation</keyword>
<dbReference type="SUPFAM" id="SSF46785">
    <property type="entry name" value="Winged helix' DNA-binding domain"/>
    <property type="match status" value="1"/>
</dbReference>